<evidence type="ECO:0000313" key="3">
    <source>
        <dbReference type="Proteomes" id="UP000054144"/>
    </source>
</evidence>
<gene>
    <name evidence="2" type="ORF">FISHEDRAFT_35762</name>
</gene>
<sequence length="314" mass="35291">LGVKGYDEGCSPDNATCDWMAKYADDTKLVQMNIPGTHDSATWNYSQATQDSLLEYTGIIAPAVFFRCQDQSIFDMLNAGIRFLDLRVAWNPDNETIGFYHSEAVLSPTTTIEDVFIGFYSWLNAHPTETLLISVNHESDTGTSDDARFYEHLYNLFNSAPATDYWVQTNGTLGTLGEARGKLTLFQRYSNDLLPSNDTHSIGIYLPPNLWLDNNPNITIVYNDALDQIAYIEDYYEIELPIGSGAAENIQWKYNATTAHIQDAIDYNPDQLYLSFASAEHDVDILPETPKVSVSSLDRPCTHSHLFLRSWPSA</sequence>
<accession>A0A0D7AJT6</accession>
<feature type="domain" description="Phosphatidylinositol-specific phospholipase C X" evidence="1">
    <location>
        <begin position="24"/>
        <end position="188"/>
    </location>
</feature>
<dbReference type="GO" id="GO:0008081">
    <property type="term" value="F:phosphoric diester hydrolase activity"/>
    <property type="evidence" value="ECO:0007669"/>
    <property type="project" value="InterPro"/>
</dbReference>
<dbReference type="PROSITE" id="PS50007">
    <property type="entry name" value="PIPLC_X_DOMAIN"/>
    <property type="match status" value="1"/>
</dbReference>
<organism evidence="2 3">
    <name type="scientific">Fistulina hepatica ATCC 64428</name>
    <dbReference type="NCBI Taxonomy" id="1128425"/>
    <lineage>
        <taxon>Eukaryota</taxon>
        <taxon>Fungi</taxon>
        <taxon>Dikarya</taxon>
        <taxon>Basidiomycota</taxon>
        <taxon>Agaricomycotina</taxon>
        <taxon>Agaricomycetes</taxon>
        <taxon>Agaricomycetidae</taxon>
        <taxon>Agaricales</taxon>
        <taxon>Fistulinaceae</taxon>
        <taxon>Fistulina</taxon>
    </lineage>
</organism>
<dbReference type="Pfam" id="PF00388">
    <property type="entry name" value="PI-PLC-X"/>
    <property type="match status" value="1"/>
</dbReference>
<dbReference type="SMART" id="SM00148">
    <property type="entry name" value="PLCXc"/>
    <property type="match status" value="1"/>
</dbReference>
<dbReference type="Proteomes" id="UP000054144">
    <property type="component" value="Unassembled WGS sequence"/>
</dbReference>
<evidence type="ECO:0000313" key="2">
    <source>
        <dbReference type="EMBL" id="KIY52125.1"/>
    </source>
</evidence>
<reference evidence="2 3" key="1">
    <citation type="journal article" date="2015" name="Fungal Genet. Biol.">
        <title>Evolution of novel wood decay mechanisms in Agaricales revealed by the genome sequences of Fistulina hepatica and Cylindrobasidium torrendii.</title>
        <authorList>
            <person name="Floudas D."/>
            <person name="Held B.W."/>
            <person name="Riley R."/>
            <person name="Nagy L.G."/>
            <person name="Koehler G."/>
            <person name="Ransdell A.S."/>
            <person name="Younus H."/>
            <person name="Chow J."/>
            <person name="Chiniquy J."/>
            <person name="Lipzen A."/>
            <person name="Tritt A."/>
            <person name="Sun H."/>
            <person name="Haridas S."/>
            <person name="LaButti K."/>
            <person name="Ohm R.A."/>
            <person name="Kues U."/>
            <person name="Blanchette R.A."/>
            <person name="Grigoriev I.V."/>
            <person name="Minto R.E."/>
            <person name="Hibbett D.S."/>
        </authorList>
    </citation>
    <scope>NUCLEOTIDE SEQUENCE [LARGE SCALE GENOMIC DNA]</scope>
    <source>
        <strain evidence="2 3">ATCC 64428</strain>
    </source>
</reference>
<keyword evidence="3" id="KW-1185">Reference proteome</keyword>
<dbReference type="PANTHER" id="PTHR13593">
    <property type="match status" value="1"/>
</dbReference>
<dbReference type="PANTHER" id="PTHR13593:SF116">
    <property type="entry name" value="PLC-LIKE PHOSPHODIESTERASE"/>
    <property type="match status" value="1"/>
</dbReference>
<proteinExistence type="predicted"/>
<feature type="non-terminal residue" evidence="2">
    <location>
        <position position="1"/>
    </location>
</feature>
<protein>
    <submittedName>
        <fullName evidence="2">PLC-like phosphodiesterase</fullName>
    </submittedName>
</protein>
<dbReference type="GO" id="GO:0006629">
    <property type="term" value="P:lipid metabolic process"/>
    <property type="evidence" value="ECO:0007669"/>
    <property type="project" value="InterPro"/>
</dbReference>
<dbReference type="InterPro" id="IPR000909">
    <property type="entry name" value="PLipase_C_PInositol-sp_X_dom"/>
</dbReference>
<dbReference type="InterPro" id="IPR051057">
    <property type="entry name" value="PI-PLC_domain"/>
</dbReference>
<name>A0A0D7AJT6_9AGAR</name>
<dbReference type="Gene3D" id="3.20.20.190">
    <property type="entry name" value="Phosphatidylinositol (PI) phosphodiesterase"/>
    <property type="match status" value="1"/>
</dbReference>
<dbReference type="EMBL" id="KN881645">
    <property type="protein sequence ID" value="KIY52125.1"/>
    <property type="molecule type" value="Genomic_DNA"/>
</dbReference>
<dbReference type="OrthoDB" id="1046782at2759"/>
<dbReference type="InterPro" id="IPR017946">
    <property type="entry name" value="PLC-like_Pdiesterase_TIM-brl"/>
</dbReference>
<dbReference type="SUPFAM" id="SSF51695">
    <property type="entry name" value="PLC-like phosphodiesterases"/>
    <property type="match status" value="1"/>
</dbReference>
<evidence type="ECO:0000259" key="1">
    <source>
        <dbReference type="SMART" id="SM00148"/>
    </source>
</evidence>
<dbReference type="AlphaFoldDB" id="A0A0D7AJT6"/>